<dbReference type="SUPFAM" id="SSF55486">
    <property type="entry name" value="Metalloproteases ('zincins'), catalytic domain"/>
    <property type="match status" value="1"/>
</dbReference>
<evidence type="ECO:0000313" key="3">
    <source>
        <dbReference type="Proteomes" id="UP000476411"/>
    </source>
</evidence>
<dbReference type="InterPro" id="IPR043708">
    <property type="entry name" value="DUF5648"/>
</dbReference>
<feature type="domain" description="Peptidase metallopeptidase" evidence="1">
    <location>
        <begin position="93"/>
        <end position="268"/>
    </location>
</feature>
<dbReference type="InterPro" id="IPR024079">
    <property type="entry name" value="MetalloPept_cat_dom_sf"/>
</dbReference>
<dbReference type="AlphaFoldDB" id="A0A6B9ZEQ9"/>
<dbReference type="PROSITE" id="PS51257">
    <property type="entry name" value="PROKAR_LIPOPROTEIN"/>
    <property type="match status" value="1"/>
</dbReference>
<dbReference type="Proteomes" id="UP000476411">
    <property type="component" value="Chromosome"/>
</dbReference>
<dbReference type="InterPro" id="IPR006026">
    <property type="entry name" value="Peptidase_Metallo"/>
</dbReference>
<dbReference type="RefSeq" id="WP_162332541.1">
    <property type="nucleotide sequence ID" value="NZ_CP048113.1"/>
</dbReference>
<dbReference type="Pfam" id="PF18885">
    <property type="entry name" value="DUF5648"/>
    <property type="match status" value="2"/>
</dbReference>
<organism evidence="2 3">
    <name type="scientific">Chitinophaga agri</name>
    <dbReference type="NCBI Taxonomy" id="2703787"/>
    <lineage>
        <taxon>Bacteria</taxon>
        <taxon>Pseudomonadati</taxon>
        <taxon>Bacteroidota</taxon>
        <taxon>Chitinophagia</taxon>
        <taxon>Chitinophagales</taxon>
        <taxon>Chitinophagaceae</taxon>
        <taxon>Chitinophaga</taxon>
    </lineage>
</organism>
<dbReference type="Pfam" id="PF12388">
    <property type="entry name" value="Peptidase_M57"/>
    <property type="match status" value="1"/>
</dbReference>
<proteinExistence type="predicted"/>
<dbReference type="SMART" id="SM00235">
    <property type="entry name" value="ZnMc"/>
    <property type="match status" value="1"/>
</dbReference>
<name>A0A6B9ZEQ9_9BACT</name>
<accession>A0A6B9ZEQ9</accession>
<sequence>MKTTILYRYLIILSVVSGVLFSCSKKDIAPTPAETAENNPVLNYIKKLGYNESQIRDLGDEYLVDEDILFSKTGTPDLSVFDAPKTEQYGTANYVGYSVQPNILVYVDPSMSGYQSEINSAITIWNSVANCRVKFNLTTSSAGAHIRIVNSNLGTGVCGAAYFPVNGQPGSLVRININQISGNSFEQRTRTIAHELGHCIGFRHTNWQSGEGRSGTLPDNGAYYDAIHILGTPTGGDASSLMNAGQCGIGATVLSNYDILAVQFLYPAQAPVAGSVPVFRYYSRFTNQDYFYTIDINELGNGSNGGYIFEGIAFYAFSSQVANSSPVYRWLRSGNDHFWTISATEIPGSSTLEGVAFYAYTSPINNSVPVIRYFSPSYGDHFYTKNPNELSSIPGYNQEGVAWYAY</sequence>
<keyword evidence="3" id="KW-1185">Reference proteome</keyword>
<evidence type="ECO:0000259" key="1">
    <source>
        <dbReference type="SMART" id="SM00235"/>
    </source>
</evidence>
<dbReference type="KEGG" id="chih:GWR21_15020"/>
<dbReference type="GO" id="GO:0008237">
    <property type="term" value="F:metallopeptidase activity"/>
    <property type="evidence" value="ECO:0007669"/>
    <property type="project" value="InterPro"/>
</dbReference>
<dbReference type="GO" id="GO:0008270">
    <property type="term" value="F:zinc ion binding"/>
    <property type="evidence" value="ECO:0007669"/>
    <property type="project" value="InterPro"/>
</dbReference>
<dbReference type="Gene3D" id="3.40.390.10">
    <property type="entry name" value="Collagenase (Catalytic Domain)"/>
    <property type="match status" value="1"/>
</dbReference>
<gene>
    <name evidence="2" type="ORF">GWR21_15020</name>
</gene>
<reference evidence="2 3" key="1">
    <citation type="submission" date="2020-01" db="EMBL/GenBank/DDBJ databases">
        <title>Complete genome sequence of Chitinophaga sp. H33E-04 isolated from quinoa roots.</title>
        <authorList>
            <person name="Weon H.-Y."/>
            <person name="Lee S.A."/>
        </authorList>
    </citation>
    <scope>NUCLEOTIDE SEQUENCE [LARGE SCALE GENOMIC DNA]</scope>
    <source>
        <strain evidence="2 3">H33E-04</strain>
    </source>
</reference>
<evidence type="ECO:0000313" key="2">
    <source>
        <dbReference type="EMBL" id="QHS60858.1"/>
    </source>
</evidence>
<dbReference type="GO" id="GO:0006508">
    <property type="term" value="P:proteolysis"/>
    <property type="evidence" value="ECO:0007669"/>
    <property type="project" value="InterPro"/>
</dbReference>
<protein>
    <recommendedName>
        <fullName evidence="1">Peptidase metallopeptidase domain-containing protein</fullName>
    </recommendedName>
</protein>
<dbReference type="EMBL" id="CP048113">
    <property type="protein sequence ID" value="QHS60858.1"/>
    <property type="molecule type" value="Genomic_DNA"/>
</dbReference>
<dbReference type="InterPro" id="IPR024653">
    <property type="entry name" value="Peptidase_M10/M27/M57"/>
</dbReference>